<dbReference type="Gene3D" id="3.40.50.410">
    <property type="entry name" value="von Willebrand factor, type A domain"/>
    <property type="match status" value="1"/>
</dbReference>
<dbReference type="SUPFAM" id="SSF53300">
    <property type="entry name" value="vWA-like"/>
    <property type="match status" value="1"/>
</dbReference>
<comment type="caution">
    <text evidence="5">The sequence shown here is derived from an EMBL/GenBank/DDBJ whole genome shotgun (WGS) entry which is preliminary data.</text>
</comment>
<dbReference type="PANTHER" id="PTHR37464">
    <property type="entry name" value="BLL2463 PROTEIN"/>
    <property type="match status" value="1"/>
</dbReference>
<feature type="transmembrane region" description="Helical" evidence="2">
    <location>
        <begin position="59"/>
        <end position="81"/>
    </location>
</feature>
<keyword evidence="2" id="KW-0472">Membrane</keyword>
<dbReference type="InterPro" id="IPR002035">
    <property type="entry name" value="VWF_A"/>
</dbReference>
<feature type="region of interest" description="Disordered" evidence="1">
    <location>
        <begin position="614"/>
        <end position="637"/>
    </location>
</feature>
<evidence type="ECO:0000256" key="1">
    <source>
        <dbReference type="SAM" id="MobiDB-lite"/>
    </source>
</evidence>
<dbReference type="AlphaFoldDB" id="A0A919XWK5"/>
<feature type="transmembrane region" description="Helical" evidence="2">
    <location>
        <begin position="6"/>
        <end position="24"/>
    </location>
</feature>
<dbReference type="InterPro" id="IPR036465">
    <property type="entry name" value="vWFA_dom_sf"/>
</dbReference>
<keyword evidence="2" id="KW-0812">Transmembrane</keyword>
<sequence length="676" mass="73247">MGIGSWMSLWFALALPVIIILYLFKRIYIDTPVPSHMLWRRVLLNMEANRPWQKLQNRLLLWLQLLAAALLVLALMQPFIWKTGGHQGHTVLIADTSASMMALPQAAEETEEDSKLAEMKRKLNTYIREAGADEEITLIRLGSRPEVLLTRENNRETLSRTIDGLSAEYGKAAYHETLSLAAALTRGEEGRVFLYTDTRWPEQAGNDGIVFEVPVQIVSIGPEQTANAAIEQFGVKRSAGEEPESTGNEDSDGTHYGVAVIRNDGPASELQLDLYGDGKLIASRDFTADPGRRTTVEFNSIPSAEVYRLSLKPEDGYLLDNESFAFLEQAGATKVWLISKGNLFLEKALQLTGAQVTRITEAKADGTGTAEPPPIPESKPDVIVIEGTLPDYAASGAWAKLLAETPQWMIGGADECVNLEHAETVTAKHPVTRYLQLKEPPAGRLIDAPIPAWGKSILTVGGKTAAYAGTENGRPKLVFLFRLEDGDLTLKPEFPVLVDNAVTWLKSGLRTGLGRAEAGTELDIPVAQDAATAVWSPMDGYALNSGAEPIPAVRMKSGALSAKQPAPSIPGLWRLDVTGSDGEAQPGYWLAVAADPLESAAAPRQDLLNALVADSGQPASGNDGGQGDSDYDEHSARSAEAGDIHRAEAPLLKWIVLIVLLLILVEWGVYQRGRSI</sequence>
<accession>A0A919XWK5</accession>
<evidence type="ECO:0000256" key="2">
    <source>
        <dbReference type="SAM" id="Phobius"/>
    </source>
</evidence>
<dbReference type="Pfam" id="PF07584">
    <property type="entry name" value="BatA"/>
    <property type="match status" value="1"/>
</dbReference>
<gene>
    <name evidence="5" type="ORF">J41TS12_30810</name>
</gene>
<dbReference type="Proteomes" id="UP000681162">
    <property type="component" value="Unassembled WGS sequence"/>
</dbReference>
<keyword evidence="6" id="KW-1185">Reference proteome</keyword>
<dbReference type="EMBL" id="BORR01000010">
    <property type="protein sequence ID" value="GIO38220.1"/>
    <property type="molecule type" value="Genomic_DNA"/>
</dbReference>
<feature type="transmembrane region" description="Helical" evidence="2">
    <location>
        <begin position="651"/>
        <end position="670"/>
    </location>
</feature>
<evidence type="ECO:0008006" key="7">
    <source>
        <dbReference type="Google" id="ProtNLM"/>
    </source>
</evidence>
<dbReference type="PANTHER" id="PTHR37464:SF1">
    <property type="entry name" value="BLL2463 PROTEIN"/>
    <property type="match status" value="1"/>
</dbReference>
<dbReference type="RefSeq" id="WP_212940349.1">
    <property type="nucleotide sequence ID" value="NZ_BORR01000010.1"/>
</dbReference>
<evidence type="ECO:0000313" key="6">
    <source>
        <dbReference type="Proteomes" id="UP000681162"/>
    </source>
</evidence>
<keyword evidence="2" id="KW-1133">Transmembrane helix</keyword>
<feature type="compositionally biased region" description="Acidic residues" evidence="1">
    <location>
        <begin position="241"/>
        <end position="251"/>
    </location>
</feature>
<dbReference type="InterPro" id="IPR024163">
    <property type="entry name" value="Aerotolerance_reg_N"/>
</dbReference>
<protein>
    <recommendedName>
        <fullName evidence="7">VWA domain-containing protein</fullName>
    </recommendedName>
</protein>
<evidence type="ECO:0000313" key="5">
    <source>
        <dbReference type="EMBL" id="GIO38220.1"/>
    </source>
</evidence>
<reference evidence="5 6" key="1">
    <citation type="submission" date="2021-03" db="EMBL/GenBank/DDBJ databases">
        <title>Antimicrobial resistance genes in bacteria isolated from Japanese honey, and their potential for conferring macrolide and lincosamide resistance in the American foulbrood pathogen Paenibacillus larvae.</title>
        <authorList>
            <person name="Okamoto M."/>
            <person name="Kumagai M."/>
            <person name="Kanamori H."/>
            <person name="Takamatsu D."/>
        </authorList>
    </citation>
    <scope>NUCLEOTIDE SEQUENCE [LARGE SCALE GENOMIC DNA]</scope>
    <source>
        <strain evidence="5 6">J41TS12</strain>
    </source>
</reference>
<dbReference type="Pfam" id="PF13519">
    <property type="entry name" value="VWA_2"/>
    <property type="match status" value="1"/>
</dbReference>
<name>A0A919XWK5_9BACL</name>
<organism evidence="5 6">
    <name type="scientific">Paenibacillus antibioticophila</name>
    <dbReference type="NCBI Taxonomy" id="1274374"/>
    <lineage>
        <taxon>Bacteria</taxon>
        <taxon>Bacillati</taxon>
        <taxon>Bacillota</taxon>
        <taxon>Bacilli</taxon>
        <taxon>Bacillales</taxon>
        <taxon>Paenibacillaceae</taxon>
        <taxon>Paenibacillus</taxon>
    </lineage>
</organism>
<evidence type="ECO:0000259" key="3">
    <source>
        <dbReference type="Pfam" id="PF07584"/>
    </source>
</evidence>
<feature type="region of interest" description="Disordered" evidence="1">
    <location>
        <begin position="236"/>
        <end position="255"/>
    </location>
</feature>
<feature type="domain" description="Aerotolerance regulator N-terminal" evidence="3">
    <location>
        <begin position="8"/>
        <end position="78"/>
    </location>
</feature>
<feature type="domain" description="VWFA" evidence="4">
    <location>
        <begin position="90"/>
        <end position="197"/>
    </location>
</feature>
<evidence type="ECO:0000259" key="4">
    <source>
        <dbReference type="Pfam" id="PF13519"/>
    </source>
</evidence>
<proteinExistence type="predicted"/>